<organism evidence="9 10">
    <name type="scientific">Haloferula rosea</name>
    <dbReference type="NCBI Taxonomy" id="490093"/>
    <lineage>
        <taxon>Bacteria</taxon>
        <taxon>Pseudomonadati</taxon>
        <taxon>Verrucomicrobiota</taxon>
        <taxon>Verrucomicrobiia</taxon>
        <taxon>Verrucomicrobiales</taxon>
        <taxon>Verrucomicrobiaceae</taxon>
        <taxon>Haloferula</taxon>
    </lineage>
</organism>
<dbReference type="SUPFAM" id="SSF88946">
    <property type="entry name" value="Sigma2 domain of RNA polymerase sigma factors"/>
    <property type="match status" value="1"/>
</dbReference>
<dbReference type="InterPro" id="IPR013324">
    <property type="entry name" value="RNA_pol_sigma_r3/r4-like"/>
</dbReference>
<evidence type="ECO:0000259" key="8">
    <source>
        <dbReference type="Pfam" id="PF19575"/>
    </source>
</evidence>
<feature type="domain" description="RNA polymerase sigma-70 region 2" evidence="7">
    <location>
        <begin position="26"/>
        <end position="92"/>
    </location>
</feature>
<dbReference type="Proteomes" id="UP000658278">
    <property type="component" value="Unassembled WGS sequence"/>
</dbReference>
<dbReference type="InterPro" id="IPR013325">
    <property type="entry name" value="RNA_pol_sigma_r2"/>
</dbReference>
<evidence type="ECO:0000256" key="2">
    <source>
        <dbReference type="ARBA" id="ARBA00023015"/>
    </source>
</evidence>
<dbReference type="InterPro" id="IPR039425">
    <property type="entry name" value="RNA_pol_sigma-70-like"/>
</dbReference>
<evidence type="ECO:0000313" key="10">
    <source>
        <dbReference type="Proteomes" id="UP000658278"/>
    </source>
</evidence>
<dbReference type="Pfam" id="PF19575">
    <property type="entry name" value="HTH_58"/>
    <property type="match status" value="1"/>
</dbReference>
<dbReference type="EMBL" id="JAENII010000002">
    <property type="protein sequence ID" value="MBK1825865.1"/>
    <property type="molecule type" value="Genomic_DNA"/>
</dbReference>
<evidence type="ECO:0000256" key="5">
    <source>
        <dbReference type="ARBA" id="ARBA00023163"/>
    </source>
</evidence>
<keyword evidence="2 6" id="KW-0805">Transcription regulation</keyword>
<dbReference type="InterPro" id="IPR014331">
    <property type="entry name" value="RNA_pol_sigma70_ECF_RHOBA"/>
</dbReference>
<evidence type="ECO:0000259" key="7">
    <source>
        <dbReference type="Pfam" id="PF04542"/>
    </source>
</evidence>
<dbReference type="InterPro" id="IPR036388">
    <property type="entry name" value="WH-like_DNA-bd_sf"/>
</dbReference>
<dbReference type="NCBIfam" id="TIGR02937">
    <property type="entry name" value="sigma70-ECF"/>
    <property type="match status" value="1"/>
</dbReference>
<dbReference type="InterPro" id="IPR014284">
    <property type="entry name" value="RNA_pol_sigma-70_dom"/>
</dbReference>
<dbReference type="Gene3D" id="1.10.10.10">
    <property type="entry name" value="Winged helix-like DNA-binding domain superfamily/Winged helix DNA-binding domain"/>
    <property type="match status" value="1"/>
</dbReference>
<keyword evidence="3 6" id="KW-0731">Sigma factor</keyword>
<proteinExistence type="inferred from homology"/>
<keyword evidence="10" id="KW-1185">Reference proteome</keyword>
<reference evidence="9" key="1">
    <citation type="submission" date="2021-01" db="EMBL/GenBank/DDBJ databases">
        <title>Modified the classification status of verrucomicrobia.</title>
        <authorList>
            <person name="Feng X."/>
        </authorList>
    </citation>
    <scope>NUCLEOTIDE SEQUENCE</scope>
    <source>
        <strain evidence="9">KCTC 22201</strain>
    </source>
</reference>
<dbReference type="Gene3D" id="1.10.1740.10">
    <property type="match status" value="1"/>
</dbReference>
<dbReference type="NCBIfam" id="TIGR02989">
    <property type="entry name" value="Sig-70_gvs1"/>
    <property type="match status" value="1"/>
</dbReference>
<evidence type="ECO:0000256" key="6">
    <source>
        <dbReference type="RuleBase" id="RU000716"/>
    </source>
</evidence>
<dbReference type="PANTHER" id="PTHR43133:SF51">
    <property type="entry name" value="RNA POLYMERASE SIGMA FACTOR"/>
    <property type="match status" value="1"/>
</dbReference>
<dbReference type="RefSeq" id="WP_200275970.1">
    <property type="nucleotide sequence ID" value="NZ_JAENII010000002.1"/>
</dbReference>
<sequence length="189" mass="21448">MNPEPPQTAELIGTARRGDRGAFGELVRLHEGWLRAFLRARLRDWASADDLAQESFITAYLRLKHLQDDSAFEPWLRGIAVNHLRNHIRKKRELHVGGTEDLQPLCDEVFWGGEDTSREGPRMDALRTCLGRITGPSRELLAQRYTVGKSVREIAAESGRGYSALSMQFHRLRENLANCIRQEQEGGEA</sequence>
<evidence type="ECO:0000313" key="9">
    <source>
        <dbReference type="EMBL" id="MBK1825865.1"/>
    </source>
</evidence>
<evidence type="ECO:0000256" key="4">
    <source>
        <dbReference type="ARBA" id="ARBA00023125"/>
    </source>
</evidence>
<comment type="similarity">
    <text evidence="1 6">Belongs to the sigma-70 factor family. ECF subfamily.</text>
</comment>
<dbReference type="InterPro" id="IPR007627">
    <property type="entry name" value="RNA_pol_sigma70_r2"/>
</dbReference>
<dbReference type="AlphaFoldDB" id="A0A934R8I2"/>
<dbReference type="PROSITE" id="PS01063">
    <property type="entry name" value="SIGMA70_ECF"/>
    <property type="match status" value="1"/>
</dbReference>
<name>A0A934R8I2_9BACT</name>
<evidence type="ECO:0000256" key="1">
    <source>
        <dbReference type="ARBA" id="ARBA00010641"/>
    </source>
</evidence>
<keyword evidence="5 6" id="KW-0804">Transcription</keyword>
<dbReference type="GO" id="GO:0003677">
    <property type="term" value="F:DNA binding"/>
    <property type="evidence" value="ECO:0007669"/>
    <property type="project" value="UniProtKB-KW"/>
</dbReference>
<dbReference type="InterPro" id="IPR045745">
    <property type="entry name" value="HTH_58_Actinobacteria-type"/>
</dbReference>
<dbReference type="PANTHER" id="PTHR43133">
    <property type="entry name" value="RNA POLYMERASE ECF-TYPE SIGMA FACTO"/>
    <property type="match status" value="1"/>
</dbReference>
<evidence type="ECO:0000256" key="3">
    <source>
        <dbReference type="ARBA" id="ARBA00023082"/>
    </source>
</evidence>
<dbReference type="GO" id="GO:0006352">
    <property type="term" value="P:DNA-templated transcription initiation"/>
    <property type="evidence" value="ECO:0007669"/>
    <property type="project" value="InterPro"/>
</dbReference>
<keyword evidence="4 6" id="KW-0238">DNA-binding</keyword>
<protein>
    <recommendedName>
        <fullName evidence="6">RNA polymerase sigma factor</fullName>
    </recommendedName>
</protein>
<dbReference type="SUPFAM" id="SSF88659">
    <property type="entry name" value="Sigma3 and sigma4 domains of RNA polymerase sigma factors"/>
    <property type="match status" value="1"/>
</dbReference>
<feature type="domain" description="Helix-turn-helix" evidence="8">
    <location>
        <begin position="132"/>
        <end position="163"/>
    </location>
</feature>
<dbReference type="InterPro" id="IPR000838">
    <property type="entry name" value="RNA_pol_sigma70_ECF_CS"/>
</dbReference>
<accession>A0A934R8I2</accession>
<dbReference type="Pfam" id="PF04542">
    <property type="entry name" value="Sigma70_r2"/>
    <property type="match status" value="1"/>
</dbReference>
<dbReference type="GO" id="GO:0016987">
    <property type="term" value="F:sigma factor activity"/>
    <property type="evidence" value="ECO:0007669"/>
    <property type="project" value="UniProtKB-KW"/>
</dbReference>
<gene>
    <name evidence="9" type="ORF">JIN81_02450</name>
</gene>
<comment type="caution">
    <text evidence="9">The sequence shown here is derived from an EMBL/GenBank/DDBJ whole genome shotgun (WGS) entry which is preliminary data.</text>
</comment>